<dbReference type="Proteomes" id="UP001165074">
    <property type="component" value="Unassembled WGS sequence"/>
</dbReference>
<evidence type="ECO:0000313" key="3">
    <source>
        <dbReference type="Proteomes" id="UP001165074"/>
    </source>
</evidence>
<name>A0A9W6S089_9ACTN</name>
<comment type="caution">
    <text evidence="2">The sequence shown here is derived from an EMBL/GenBank/DDBJ whole genome shotgun (WGS) entry which is preliminary data.</text>
</comment>
<gene>
    <name evidence="2" type="ORF">Airi02_013120</name>
</gene>
<dbReference type="EMBL" id="BSTK01000002">
    <property type="protein sequence ID" value="GLY83382.1"/>
    <property type="molecule type" value="Genomic_DNA"/>
</dbReference>
<organism evidence="2 3">
    <name type="scientific">Actinoallomurus iriomotensis</name>
    <dbReference type="NCBI Taxonomy" id="478107"/>
    <lineage>
        <taxon>Bacteria</taxon>
        <taxon>Bacillati</taxon>
        <taxon>Actinomycetota</taxon>
        <taxon>Actinomycetes</taxon>
        <taxon>Streptosporangiales</taxon>
        <taxon>Thermomonosporaceae</taxon>
        <taxon>Actinoallomurus</taxon>
    </lineage>
</organism>
<keyword evidence="3" id="KW-1185">Reference proteome</keyword>
<accession>A0A9W6S089</accession>
<reference evidence="2" key="1">
    <citation type="submission" date="2023-03" db="EMBL/GenBank/DDBJ databases">
        <title>Actinoallomurus iriomotensis NBRC 103684.</title>
        <authorList>
            <person name="Ichikawa N."/>
            <person name="Sato H."/>
            <person name="Tonouchi N."/>
        </authorList>
    </citation>
    <scope>NUCLEOTIDE SEQUENCE</scope>
    <source>
        <strain evidence="2">NBRC 103684</strain>
    </source>
</reference>
<sequence length="82" mass="8595">MFDAAPEGGVFAGIRDGELATITYRRAWDNARRAALSPAEYASPLACDASTTFATPASPHDSTEASHPPKSPNVPATASRSY</sequence>
<evidence type="ECO:0000313" key="2">
    <source>
        <dbReference type="EMBL" id="GLY83382.1"/>
    </source>
</evidence>
<proteinExistence type="predicted"/>
<evidence type="ECO:0000256" key="1">
    <source>
        <dbReference type="SAM" id="MobiDB-lite"/>
    </source>
</evidence>
<dbReference type="AlphaFoldDB" id="A0A9W6S089"/>
<protein>
    <submittedName>
        <fullName evidence="2">Uncharacterized protein</fullName>
    </submittedName>
</protein>
<feature type="region of interest" description="Disordered" evidence="1">
    <location>
        <begin position="52"/>
        <end position="82"/>
    </location>
</feature>